<keyword evidence="2" id="KW-0328">Glycosyltransferase</keyword>
<dbReference type="SUPFAM" id="SSF53448">
    <property type="entry name" value="Nucleotide-diphospho-sugar transferases"/>
    <property type="match status" value="1"/>
</dbReference>
<dbReference type="PANTHER" id="PTHR43630:SF1">
    <property type="entry name" value="POLY-BETA-1,6-N-ACETYL-D-GLUCOSAMINE SYNTHASE"/>
    <property type="match status" value="1"/>
</dbReference>
<evidence type="ECO:0000313" key="5">
    <source>
        <dbReference type="EMBL" id="CAG2153270.1"/>
    </source>
</evidence>
<feature type="transmembrane region" description="Helical" evidence="4">
    <location>
        <begin position="418"/>
        <end position="435"/>
    </location>
</feature>
<evidence type="ECO:0000256" key="2">
    <source>
        <dbReference type="ARBA" id="ARBA00022676"/>
    </source>
</evidence>
<evidence type="ECO:0000256" key="3">
    <source>
        <dbReference type="ARBA" id="ARBA00022679"/>
    </source>
</evidence>
<dbReference type="GO" id="GO:0016757">
    <property type="term" value="F:glycosyltransferase activity"/>
    <property type="evidence" value="ECO:0007669"/>
    <property type="project" value="UniProtKB-KW"/>
</dbReference>
<dbReference type="Proteomes" id="UP000672934">
    <property type="component" value="Unassembled WGS sequence"/>
</dbReference>
<evidence type="ECO:0000256" key="4">
    <source>
        <dbReference type="SAM" id="Phobius"/>
    </source>
</evidence>
<feature type="transmembrane region" description="Helical" evidence="4">
    <location>
        <begin position="390"/>
        <end position="406"/>
    </location>
</feature>
<dbReference type="AlphaFoldDB" id="A0A916MX70"/>
<feature type="transmembrane region" description="Helical" evidence="4">
    <location>
        <begin position="72"/>
        <end position="94"/>
    </location>
</feature>
<evidence type="ECO:0000313" key="6">
    <source>
        <dbReference type="Proteomes" id="UP000672934"/>
    </source>
</evidence>
<dbReference type="InterPro" id="IPR029044">
    <property type="entry name" value="Nucleotide-diphossugar_trans"/>
</dbReference>
<keyword evidence="4" id="KW-1133">Transmembrane helix</keyword>
<protein>
    <recommendedName>
        <fullName evidence="7">Glycosyltransferase family 2 protein</fullName>
    </recommendedName>
</protein>
<keyword evidence="4" id="KW-0472">Membrane</keyword>
<gene>
    <name evidence="5" type="ORF">LMG31506_04788</name>
</gene>
<comment type="caution">
    <text evidence="5">The sequence shown here is derived from an EMBL/GenBank/DDBJ whole genome shotgun (WGS) entry which is preliminary data.</text>
</comment>
<comment type="similarity">
    <text evidence="1">Belongs to the glycosyltransferase 2 family.</text>
</comment>
<proteinExistence type="inferred from homology"/>
<dbReference type="Gene3D" id="3.90.550.10">
    <property type="entry name" value="Spore Coat Polysaccharide Biosynthesis Protein SpsA, Chain A"/>
    <property type="match status" value="1"/>
</dbReference>
<dbReference type="CDD" id="cd06423">
    <property type="entry name" value="CESA_like"/>
    <property type="match status" value="1"/>
</dbReference>
<evidence type="ECO:0000256" key="1">
    <source>
        <dbReference type="ARBA" id="ARBA00006739"/>
    </source>
</evidence>
<accession>A0A916MX70</accession>
<sequence>MPAAPLETGHAMRIEDVDPVHSRPFGAGPGSLGIRGFGCALVTATAWLGVSLWLALPWMAGLAEKIGSVPTWLIVGGIALAPGFMNAFQTASLLQRPSGRYREPAAYPALTVLIAAYNEADQIADALRSLLGQKYSAPLDIVVIDDGSQDGTATIVRETFPEVRVIALACNAGKAAALNRGLAVAHHALVVTVDGDSWLHADALRYLVLEYVNGPPNTAAVAGAVFVGNGDRSWSSRVQYWDYLHGIAATKRTQAAYGGTLVAQGALSLYRTDLLREIGGWPQSLGEDIVLTWALLSRGYDVGYAERALCFTNVPETFGGLLRQRARWARGMIEAFRHHPGILRQRRITTFLVGWNLLFPWQDLAFTFAFIPGLVLALFGQYWLVGPLTLALIPSAGFIGFVMYRMSAKVFQQAGCKVAWDPLALVFYTLAYGLINHPASLRGYLAELFGQAKTWGTK</sequence>
<feature type="transmembrane region" description="Helical" evidence="4">
    <location>
        <begin position="364"/>
        <end position="384"/>
    </location>
</feature>
<dbReference type="EMBL" id="CAJPUY010000019">
    <property type="protein sequence ID" value="CAG2153270.1"/>
    <property type="molecule type" value="Genomic_DNA"/>
</dbReference>
<feature type="transmembrane region" description="Helical" evidence="4">
    <location>
        <begin position="37"/>
        <end position="60"/>
    </location>
</feature>
<keyword evidence="3" id="KW-0808">Transferase</keyword>
<keyword evidence="4" id="KW-0812">Transmembrane</keyword>
<evidence type="ECO:0008006" key="7">
    <source>
        <dbReference type="Google" id="ProtNLM"/>
    </source>
</evidence>
<dbReference type="PANTHER" id="PTHR43630">
    <property type="entry name" value="POLY-BETA-1,6-N-ACETYL-D-GLUCOSAMINE SYNTHASE"/>
    <property type="match status" value="1"/>
</dbReference>
<dbReference type="Pfam" id="PF13641">
    <property type="entry name" value="Glyco_tranf_2_3"/>
    <property type="match status" value="1"/>
</dbReference>
<organism evidence="5 6">
    <name type="scientific">Cupriavidus yeoncheonensis</name>
    <dbReference type="NCBI Taxonomy" id="1462994"/>
    <lineage>
        <taxon>Bacteria</taxon>
        <taxon>Pseudomonadati</taxon>
        <taxon>Pseudomonadota</taxon>
        <taxon>Betaproteobacteria</taxon>
        <taxon>Burkholderiales</taxon>
        <taxon>Burkholderiaceae</taxon>
        <taxon>Cupriavidus</taxon>
    </lineage>
</organism>
<reference evidence="5" key="1">
    <citation type="submission" date="2021-03" db="EMBL/GenBank/DDBJ databases">
        <authorList>
            <person name="Peeters C."/>
        </authorList>
    </citation>
    <scope>NUCLEOTIDE SEQUENCE</scope>
    <source>
        <strain evidence="5">LMG 31506</strain>
    </source>
</reference>
<keyword evidence="6" id="KW-1185">Reference proteome</keyword>
<name>A0A916MX70_9BURK</name>